<comment type="caution">
    <text evidence="4">The sequence shown here is derived from an EMBL/GenBank/DDBJ whole genome shotgun (WGS) entry which is preliminary data.</text>
</comment>
<proteinExistence type="inferred from homology"/>
<evidence type="ECO:0000256" key="2">
    <source>
        <dbReference type="SAM" id="Coils"/>
    </source>
</evidence>
<dbReference type="Gene3D" id="3.30.70.1880">
    <property type="entry name" value="Protein of unknown function DUF881"/>
    <property type="match status" value="1"/>
</dbReference>
<evidence type="ECO:0000313" key="4">
    <source>
        <dbReference type="EMBL" id="MFD1890375.1"/>
    </source>
</evidence>
<feature type="transmembrane region" description="Helical" evidence="3">
    <location>
        <begin position="45"/>
        <end position="63"/>
    </location>
</feature>
<keyword evidence="5" id="KW-1185">Reference proteome</keyword>
<dbReference type="RefSeq" id="WP_343874692.1">
    <property type="nucleotide sequence ID" value="NZ_BAAAIX010000027.1"/>
</dbReference>
<dbReference type="Proteomes" id="UP001597326">
    <property type="component" value="Unassembled WGS sequence"/>
</dbReference>
<keyword evidence="2" id="KW-0175">Coiled coil</keyword>
<sequence length="266" mass="28377">MAHPAPERPARRLDASMDLLRTLQQEAVDPDYPLVAARQPRRNPWVLLLGLALAACLLTMAAVQTRRGATDAAGERDQLIARVQAAEQQADAQQQQVARLTGEVQRLQADSLPQASAQQQNLAAQTGLQAVTGPGIVVVVDDASDITSGGQATTVTDQDLRQLVNGLWAAGAEAVAVNGHRITARTAIRSAGSAITVDYRSLTHPYRVEAIGDPRSLASDFAASSGGQWWSFLKDNYRLGFEVTTSKQLTLEADPGLDVTHARAGQ</sequence>
<dbReference type="PANTHER" id="PTHR37313">
    <property type="entry name" value="UPF0749 PROTEIN RV1825"/>
    <property type="match status" value="1"/>
</dbReference>
<accession>A0ABW4RWF2</accession>
<dbReference type="Pfam" id="PF05949">
    <property type="entry name" value="DUF881"/>
    <property type="match status" value="1"/>
</dbReference>
<name>A0ABW4RWF2_9ACTN</name>
<keyword evidence="3" id="KW-1133">Transmembrane helix</keyword>
<feature type="coiled-coil region" evidence="2">
    <location>
        <begin position="69"/>
        <end position="110"/>
    </location>
</feature>
<evidence type="ECO:0000313" key="5">
    <source>
        <dbReference type="Proteomes" id="UP001597326"/>
    </source>
</evidence>
<reference evidence="5" key="1">
    <citation type="journal article" date="2019" name="Int. J. Syst. Evol. Microbiol.">
        <title>The Global Catalogue of Microorganisms (GCM) 10K type strain sequencing project: providing services to taxonomists for standard genome sequencing and annotation.</title>
        <authorList>
            <consortium name="The Broad Institute Genomics Platform"/>
            <consortium name="The Broad Institute Genome Sequencing Center for Infectious Disease"/>
            <person name="Wu L."/>
            <person name="Ma J."/>
        </authorList>
    </citation>
    <scope>NUCLEOTIDE SEQUENCE [LARGE SCALE GENOMIC DNA]</scope>
    <source>
        <strain evidence="5">CAIM 431</strain>
    </source>
</reference>
<organism evidence="4 5">
    <name type="scientific">Luteococcus peritonei</name>
    <dbReference type="NCBI Taxonomy" id="88874"/>
    <lineage>
        <taxon>Bacteria</taxon>
        <taxon>Bacillati</taxon>
        <taxon>Actinomycetota</taxon>
        <taxon>Actinomycetes</taxon>
        <taxon>Propionibacteriales</taxon>
        <taxon>Propionibacteriaceae</taxon>
        <taxon>Luteococcus</taxon>
    </lineage>
</organism>
<evidence type="ECO:0000256" key="3">
    <source>
        <dbReference type="SAM" id="Phobius"/>
    </source>
</evidence>
<keyword evidence="3" id="KW-0812">Transmembrane</keyword>
<gene>
    <name evidence="4" type="ORF">ACFSCS_09305</name>
</gene>
<comment type="similarity">
    <text evidence="1">Belongs to the UPF0749 family.</text>
</comment>
<keyword evidence="3" id="KW-0472">Membrane</keyword>
<dbReference type="InterPro" id="IPR010273">
    <property type="entry name" value="DUF881"/>
</dbReference>
<protein>
    <submittedName>
        <fullName evidence="4">DUF881 domain-containing protein</fullName>
    </submittedName>
</protein>
<dbReference type="PANTHER" id="PTHR37313:SF1">
    <property type="entry name" value="UPF0749 PROTEIN RV1823"/>
    <property type="match status" value="1"/>
</dbReference>
<evidence type="ECO:0000256" key="1">
    <source>
        <dbReference type="ARBA" id="ARBA00009108"/>
    </source>
</evidence>
<dbReference type="EMBL" id="JBHUFZ010000019">
    <property type="protein sequence ID" value="MFD1890375.1"/>
    <property type="molecule type" value="Genomic_DNA"/>
</dbReference>